<protein>
    <recommendedName>
        <fullName evidence="1">UPF0180 protein HNR44_001943</fullName>
    </recommendedName>
</protein>
<evidence type="ECO:0000256" key="1">
    <source>
        <dbReference type="HAMAP-Rule" id="MF_00506"/>
    </source>
</evidence>
<dbReference type="Pfam" id="PF03698">
    <property type="entry name" value="UPF0180"/>
    <property type="match status" value="1"/>
</dbReference>
<dbReference type="InterPro" id="IPR005370">
    <property type="entry name" value="UPF0180"/>
</dbReference>
<comment type="similarity">
    <text evidence="1">Belongs to the UPF0180 family.</text>
</comment>
<organism evidence="2 3">
    <name type="scientific">Geomicrobium halophilum</name>
    <dbReference type="NCBI Taxonomy" id="549000"/>
    <lineage>
        <taxon>Bacteria</taxon>
        <taxon>Bacillati</taxon>
        <taxon>Bacillota</taxon>
        <taxon>Bacilli</taxon>
        <taxon>Bacillales</taxon>
        <taxon>Geomicrobium</taxon>
    </lineage>
</organism>
<name>A0A841PZM5_9BACL</name>
<dbReference type="AlphaFoldDB" id="A0A841PZM5"/>
<evidence type="ECO:0000313" key="2">
    <source>
        <dbReference type="EMBL" id="MBB6449965.1"/>
    </source>
</evidence>
<dbReference type="HAMAP" id="MF_00506">
    <property type="entry name" value="UPF0180"/>
    <property type="match status" value="1"/>
</dbReference>
<sequence length="83" mass="8988">MARIGVEQSLSNVESALQERGHEVVSLHQEQDAQGCDCCVTTGLDNNVMGMSDTATQGLVVEAEGLSAEEVCNEVEDRLHRKE</sequence>
<reference evidence="2 3" key="1">
    <citation type="submission" date="2020-08" db="EMBL/GenBank/DDBJ databases">
        <title>Genomic Encyclopedia of Type Strains, Phase IV (KMG-IV): sequencing the most valuable type-strain genomes for metagenomic binning, comparative biology and taxonomic classification.</title>
        <authorList>
            <person name="Goeker M."/>
        </authorList>
    </citation>
    <scope>NUCLEOTIDE SEQUENCE [LARGE SCALE GENOMIC DNA]</scope>
    <source>
        <strain evidence="2 3">DSM 21769</strain>
    </source>
</reference>
<gene>
    <name evidence="2" type="ORF">HNR44_001943</name>
</gene>
<evidence type="ECO:0000313" key="3">
    <source>
        <dbReference type="Proteomes" id="UP000568839"/>
    </source>
</evidence>
<comment type="caution">
    <text evidence="2">The sequence shown here is derived from an EMBL/GenBank/DDBJ whole genome shotgun (WGS) entry which is preliminary data.</text>
</comment>
<keyword evidence="3" id="KW-1185">Reference proteome</keyword>
<dbReference type="EMBL" id="JACHHJ010000002">
    <property type="protein sequence ID" value="MBB6449965.1"/>
    <property type="molecule type" value="Genomic_DNA"/>
</dbReference>
<dbReference type="Proteomes" id="UP000568839">
    <property type="component" value="Unassembled WGS sequence"/>
</dbReference>
<accession>A0A841PZM5</accession>
<dbReference type="NCBIfam" id="NF002845">
    <property type="entry name" value="PRK03094.1"/>
    <property type="match status" value="1"/>
</dbReference>
<dbReference type="RefSeq" id="WP_184403899.1">
    <property type="nucleotide sequence ID" value="NZ_JACHHJ010000002.1"/>
</dbReference>
<proteinExistence type="inferred from homology"/>